<protein>
    <recommendedName>
        <fullName evidence="4">Serine protease</fullName>
    </recommendedName>
</protein>
<dbReference type="SUPFAM" id="SSF50494">
    <property type="entry name" value="Trypsin-like serine proteases"/>
    <property type="match status" value="1"/>
</dbReference>
<dbReference type="Gene3D" id="2.40.10.10">
    <property type="entry name" value="Trypsin-like serine proteases"/>
    <property type="match status" value="1"/>
</dbReference>
<evidence type="ECO:0000313" key="3">
    <source>
        <dbReference type="Proteomes" id="UP000564573"/>
    </source>
</evidence>
<feature type="chain" id="PRO_5032720180" description="Serine protease" evidence="1">
    <location>
        <begin position="31"/>
        <end position="280"/>
    </location>
</feature>
<dbReference type="AlphaFoldDB" id="A0A839XVR4"/>
<reference evidence="2 3" key="1">
    <citation type="submission" date="2020-08" db="EMBL/GenBank/DDBJ databases">
        <title>Sequencing the genomes of 1000 actinobacteria strains.</title>
        <authorList>
            <person name="Klenk H.-P."/>
        </authorList>
    </citation>
    <scope>NUCLEOTIDE SEQUENCE [LARGE SCALE GENOMIC DNA]</scope>
    <source>
        <strain evidence="2 3">DSM 45267</strain>
    </source>
</reference>
<evidence type="ECO:0008006" key="4">
    <source>
        <dbReference type="Google" id="ProtNLM"/>
    </source>
</evidence>
<dbReference type="RefSeq" id="WP_183783617.1">
    <property type="nucleotide sequence ID" value="NZ_JACIBS010000001.1"/>
</dbReference>
<name>A0A839XVR4_9PSEU</name>
<sequence length="280" mass="28305">MRRLVSRRTAWLAGGVFSAALIASSGTVAAAPAVSAWAPADSATVHPGVMTYTEGAQCTANFVFRDGVDVFLGQAAHCSGTGGSTATDGCESGSLPLGTKVEIEGASEPGTMVYNSWLAMQESGETDPDTCAYNDFALVRIDPADVDRVNPSVPFWGGPAGLNTEGTAAGDTVLSYGNSSLRGGITQLSPKQGTSIGDSGGGWSHQAYTATPGIPGDSGSAFLDDQGQALGVLSTLTVLPTAGSNGVGDLGRELAYLQNHSAYGGVELVAGTEPFRGPLP</sequence>
<comment type="caution">
    <text evidence="2">The sequence shown here is derived from an EMBL/GenBank/DDBJ whole genome shotgun (WGS) entry which is preliminary data.</text>
</comment>
<dbReference type="EMBL" id="JACIBS010000001">
    <property type="protein sequence ID" value="MBB3664106.1"/>
    <property type="molecule type" value="Genomic_DNA"/>
</dbReference>
<dbReference type="PROSITE" id="PS51318">
    <property type="entry name" value="TAT"/>
    <property type="match status" value="1"/>
</dbReference>
<gene>
    <name evidence="2" type="ORF">FB384_003010</name>
</gene>
<dbReference type="InterPro" id="IPR006311">
    <property type="entry name" value="TAT_signal"/>
</dbReference>
<dbReference type="Proteomes" id="UP000564573">
    <property type="component" value="Unassembled WGS sequence"/>
</dbReference>
<accession>A0A839XVR4</accession>
<organism evidence="2 3">
    <name type="scientific">Prauserella sediminis</name>
    <dbReference type="NCBI Taxonomy" id="577680"/>
    <lineage>
        <taxon>Bacteria</taxon>
        <taxon>Bacillati</taxon>
        <taxon>Actinomycetota</taxon>
        <taxon>Actinomycetes</taxon>
        <taxon>Pseudonocardiales</taxon>
        <taxon>Pseudonocardiaceae</taxon>
        <taxon>Prauserella</taxon>
        <taxon>Prauserella salsuginis group</taxon>
    </lineage>
</organism>
<feature type="signal peptide" evidence="1">
    <location>
        <begin position="1"/>
        <end position="30"/>
    </location>
</feature>
<evidence type="ECO:0000313" key="2">
    <source>
        <dbReference type="EMBL" id="MBB3664106.1"/>
    </source>
</evidence>
<dbReference type="InterPro" id="IPR009003">
    <property type="entry name" value="Peptidase_S1_PA"/>
</dbReference>
<proteinExistence type="predicted"/>
<dbReference type="InterPro" id="IPR043504">
    <property type="entry name" value="Peptidase_S1_PA_chymotrypsin"/>
</dbReference>
<keyword evidence="3" id="KW-1185">Reference proteome</keyword>
<evidence type="ECO:0000256" key="1">
    <source>
        <dbReference type="SAM" id="SignalP"/>
    </source>
</evidence>
<keyword evidence="1" id="KW-0732">Signal</keyword>